<gene>
    <name evidence="2" type="ORF">YH63_021365</name>
</gene>
<dbReference type="GO" id="GO:0019284">
    <property type="term" value="P:L-methionine salvage from S-adenosylmethionine"/>
    <property type="evidence" value="ECO:0007669"/>
    <property type="project" value="TreeGrafter"/>
</dbReference>
<dbReference type="InterPro" id="IPR017831">
    <property type="entry name" value="Hopanoid-assoc_phosphoryl_HpnG"/>
</dbReference>
<evidence type="ECO:0000313" key="2">
    <source>
        <dbReference type="EMBL" id="TKT73765.1"/>
    </source>
</evidence>
<dbReference type="RefSeq" id="WP_046830269.1">
    <property type="nucleotide sequence ID" value="NZ_LBIA02000001.1"/>
</dbReference>
<dbReference type="NCBIfam" id="NF005476">
    <property type="entry name" value="PRK07077.1"/>
    <property type="match status" value="1"/>
</dbReference>
<dbReference type="GO" id="GO:0008930">
    <property type="term" value="F:methylthioadenosine nucleosidase activity"/>
    <property type="evidence" value="ECO:0007669"/>
    <property type="project" value="TreeGrafter"/>
</dbReference>
<dbReference type="InterPro" id="IPR000845">
    <property type="entry name" value="Nucleoside_phosphorylase_d"/>
</dbReference>
<sequence>MIIGAGGDAAHDGLPVLIVTGLKQEARIAAGPGLTVICSSSNPVQLREMMTSFDPASIRGIVSFGVAGGLNPELKSGDVIIASEIIAGKQRWSTAAALTENLVALPAKRRRTSVVPGILAGVEEVVTGQIAKAALRATSGADAVDMESHIAARYAEANGLPFAAVRVISDPAHRALPELTMSAIKPNGNVDMWKVMRGIARNPKTIPHLISTGRDFSRALRSLRGCREALG</sequence>
<evidence type="ECO:0000313" key="3">
    <source>
        <dbReference type="Proteomes" id="UP000034832"/>
    </source>
</evidence>
<dbReference type="InterPro" id="IPR035994">
    <property type="entry name" value="Nucleoside_phosphorylase_sf"/>
</dbReference>
<keyword evidence="3" id="KW-1185">Reference proteome</keyword>
<dbReference type="OrthoDB" id="7357315at2"/>
<feature type="domain" description="Nucleoside phosphorylase" evidence="1">
    <location>
        <begin position="53"/>
        <end position="174"/>
    </location>
</feature>
<proteinExistence type="predicted"/>
<dbReference type="SUPFAM" id="SSF53167">
    <property type="entry name" value="Purine and uridine phosphorylases"/>
    <property type="match status" value="1"/>
</dbReference>
<dbReference type="PANTHER" id="PTHR46832:SF1">
    <property type="entry name" value="5'-METHYLTHIOADENOSINE_S-ADENOSYLHOMOCYSTEINE NUCLEOSIDASE"/>
    <property type="match status" value="1"/>
</dbReference>
<dbReference type="Pfam" id="PF01048">
    <property type="entry name" value="PNP_UDP_1"/>
    <property type="match status" value="1"/>
</dbReference>
<comment type="caution">
    <text evidence="2">The sequence shown here is derived from an EMBL/GenBank/DDBJ whole genome shotgun (WGS) entry which is preliminary data.</text>
</comment>
<evidence type="ECO:0000259" key="1">
    <source>
        <dbReference type="Pfam" id="PF01048"/>
    </source>
</evidence>
<name>A0A4U6BVH2_9BRAD</name>
<protein>
    <submittedName>
        <fullName evidence="2">Phosphorylase</fullName>
    </submittedName>
</protein>
<dbReference type="GO" id="GO:0008782">
    <property type="term" value="F:adenosylhomocysteine nucleosidase activity"/>
    <property type="evidence" value="ECO:0007669"/>
    <property type="project" value="TreeGrafter"/>
</dbReference>
<accession>A0A4U6BVH2</accession>
<dbReference type="Gene3D" id="3.40.50.1580">
    <property type="entry name" value="Nucleoside phosphorylase domain"/>
    <property type="match status" value="1"/>
</dbReference>
<dbReference type="CDD" id="cd17768">
    <property type="entry name" value="adenosylhopane_nucleosidase_HpnG-like"/>
    <property type="match status" value="1"/>
</dbReference>
<dbReference type="PANTHER" id="PTHR46832">
    <property type="entry name" value="5'-METHYLTHIOADENOSINE/S-ADENOSYLHOMOCYSTEINE NUCLEOSIDASE"/>
    <property type="match status" value="1"/>
</dbReference>
<dbReference type="EMBL" id="LBIA02000001">
    <property type="protein sequence ID" value="TKT73765.1"/>
    <property type="molecule type" value="Genomic_DNA"/>
</dbReference>
<dbReference type="Proteomes" id="UP000034832">
    <property type="component" value="Unassembled WGS sequence"/>
</dbReference>
<organism evidence="2 3">
    <name type="scientific">Afipia massiliensis</name>
    <dbReference type="NCBI Taxonomy" id="211460"/>
    <lineage>
        <taxon>Bacteria</taxon>
        <taxon>Pseudomonadati</taxon>
        <taxon>Pseudomonadota</taxon>
        <taxon>Alphaproteobacteria</taxon>
        <taxon>Hyphomicrobiales</taxon>
        <taxon>Nitrobacteraceae</taxon>
        <taxon>Afipia</taxon>
    </lineage>
</organism>
<dbReference type="NCBIfam" id="TIGR03468">
    <property type="entry name" value="HpnG"/>
    <property type="match status" value="1"/>
</dbReference>
<dbReference type="GO" id="GO:0009116">
    <property type="term" value="P:nucleoside metabolic process"/>
    <property type="evidence" value="ECO:0007669"/>
    <property type="project" value="InterPro"/>
</dbReference>
<dbReference type="GO" id="GO:0005829">
    <property type="term" value="C:cytosol"/>
    <property type="evidence" value="ECO:0007669"/>
    <property type="project" value="TreeGrafter"/>
</dbReference>
<dbReference type="AlphaFoldDB" id="A0A4U6BVH2"/>
<reference evidence="2" key="1">
    <citation type="submission" date="2019-04" db="EMBL/GenBank/DDBJ databases">
        <title>Whole genome sequencing of cave bacteria.</title>
        <authorList>
            <person name="Gan H.M."/>
            <person name="Barton H."/>
            <person name="Savka M.A."/>
        </authorList>
    </citation>
    <scope>NUCLEOTIDE SEQUENCE [LARGE SCALE GENOMIC DNA]</scope>
    <source>
        <strain evidence="2">LC387</strain>
    </source>
</reference>
<dbReference type="STRING" id="211460.YH63_21090"/>